<evidence type="ECO:0000256" key="8">
    <source>
        <dbReference type="ARBA" id="ARBA00022837"/>
    </source>
</evidence>
<dbReference type="GO" id="GO:0034374">
    <property type="term" value="P:low-density lipoprotein particle remodeling"/>
    <property type="evidence" value="ECO:0007669"/>
    <property type="project" value="Ensembl"/>
</dbReference>
<keyword evidence="9" id="KW-0443">Lipid metabolism</keyword>
<dbReference type="AlphaFoldDB" id="G1SL43"/>
<dbReference type="GO" id="GO:0046473">
    <property type="term" value="P:phosphatidic acid metabolic process"/>
    <property type="evidence" value="ECO:0007669"/>
    <property type="project" value="Ensembl"/>
</dbReference>
<dbReference type="GO" id="GO:0046337">
    <property type="term" value="P:phosphatidylethanolamine metabolic process"/>
    <property type="evidence" value="ECO:0007669"/>
    <property type="project" value="Ensembl"/>
</dbReference>
<dbReference type="GO" id="GO:0046872">
    <property type="term" value="F:metal ion binding"/>
    <property type="evidence" value="ECO:0007669"/>
    <property type="project" value="UniProtKB-KW"/>
</dbReference>
<dbReference type="eggNOG" id="ENOG502QTYI">
    <property type="taxonomic scope" value="Eukaryota"/>
</dbReference>
<evidence type="ECO:0000256" key="6">
    <source>
        <dbReference type="ARBA" id="ARBA00022723"/>
    </source>
</evidence>
<keyword evidence="14" id="KW-1185">Reference proteome</keyword>
<feature type="compositionally biased region" description="Basic residues" evidence="11">
    <location>
        <begin position="398"/>
        <end position="410"/>
    </location>
</feature>
<dbReference type="GO" id="GO:0005576">
    <property type="term" value="C:extracellular region"/>
    <property type="evidence" value="ECO:0007669"/>
    <property type="project" value="UniProtKB-SubCell"/>
</dbReference>
<dbReference type="GO" id="GO:0034375">
    <property type="term" value="P:high-density lipoprotein particle remodeling"/>
    <property type="evidence" value="ECO:0007669"/>
    <property type="project" value="Ensembl"/>
</dbReference>
<organism evidence="13 14">
    <name type="scientific">Oryctolagus cuniculus</name>
    <name type="common">Rabbit</name>
    <dbReference type="NCBI Taxonomy" id="9986"/>
    <lineage>
        <taxon>Eukaryota</taxon>
        <taxon>Metazoa</taxon>
        <taxon>Chordata</taxon>
        <taxon>Craniata</taxon>
        <taxon>Vertebrata</taxon>
        <taxon>Euteleostomi</taxon>
        <taxon>Mammalia</taxon>
        <taxon>Eutheria</taxon>
        <taxon>Euarchontoglires</taxon>
        <taxon>Glires</taxon>
        <taxon>Lagomorpha</taxon>
        <taxon>Leporidae</taxon>
        <taxon>Oryctolagus</taxon>
    </lineage>
</organism>
<feature type="compositionally biased region" description="Polar residues" evidence="11">
    <location>
        <begin position="411"/>
        <end position="424"/>
    </location>
</feature>
<evidence type="ECO:0000313" key="13">
    <source>
        <dbReference type="Ensembl" id="ENSOCUP00000003567.4"/>
    </source>
</evidence>
<keyword evidence="8" id="KW-0106">Calcium</keyword>
<sequence length="636" mass="68806">MGGRQPKCPWANPLPQPGAFLRGRTGAGGGMGGGTSQGGHSPALPLLPTPNLEALSLAFCQPEGGCGSQRWRRRPRTGSGSLLQALEPSSLPKVTQNPTRHLALPPQPKALAPTVPIQAGLAAGDWMALRRAGSSPGSPLSSLSFLGKDAQHLALFHAHWDAHGRLQACSRQDEPKLTAAYGALCTHETTRGSFIHTPGPELQRVLATLPWEACPGAGAREKRSARQSGTPGGGRLRVKRGWTVPGTLWCGVGDSAGNSSELGIFQGPDLCCREHDRCPQTISPLQYNYGLRNFRFHTISHCDCDTRFQQCLRSQGDSIADLVGVAFFNVLEIPCFVLEEQEACVAWYWWGGCRTYGLVPLARLQPRTRYNASWSSPASSLPPSPPSPAPTRPAEKPHLRKWWPRQKGSRRLSTANATAPQSPGASPRPGVGRTAQPGTPQPGLQNPRGELKGQGAHQACRSFRRLDQCQLRIGSQETKFQLLNGAPGPLFHCNCTRRLARFLRLHSPPPGTSVLWELLGTTCFTLAPPLDCAESEDCARDPRAIKVSARHLRRLRLKLQDEDPAAGQPWPSEPPGAPVSFYEQCLQLTQAAWETQRAARGPEPMTSAPALPGTRLGIAPGFARPWESRPPPLELE</sequence>
<dbReference type="GO" id="GO:0005814">
    <property type="term" value="C:centriole"/>
    <property type="evidence" value="ECO:0007669"/>
    <property type="project" value="Ensembl"/>
</dbReference>
<protein>
    <recommendedName>
        <fullName evidence="4">phospholipase A2</fullName>
        <ecNumber evidence="4">3.1.1.4</ecNumber>
    </recommendedName>
</protein>
<gene>
    <name evidence="13" type="primary">PLA2G3</name>
</gene>
<dbReference type="GO" id="GO:0046488">
    <property type="term" value="P:phosphatidylinositol metabolic process"/>
    <property type="evidence" value="ECO:0007669"/>
    <property type="project" value="Ensembl"/>
</dbReference>
<comment type="similarity">
    <text evidence="3">Belongs to the phospholipase A2 family.</text>
</comment>
<feature type="compositionally biased region" description="Pro residues" evidence="11">
    <location>
        <begin position="380"/>
        <end position="391"/>
    </location>
</feature>
<dbReference type="Bgee" id="ENSOCUG00000004123">
    <property type="expression patterns" value="Expressed in skin of back and 6 other cell types or tissues"/>
</dbReference>
<dbReference type="InterPro" id="IPR033113">
    <property type="entry name" value="PLA2_histidine"/>
</dbReference>
<evidence type="ECO:0000256" key="1">
    <source>
        <dbReference type="ARBA" id="ARBA00001913"/>
    </source>
</evidence>
<dbReference type="GO" id="GO:2001135">
    <property type="term" value="P:regulation of endocytic recycling"/>
    <property type="evidence" value="ECO:0007669"/>
    <property type="project" value="Ensembl"/>
</dbReference>
<dbReference type="Pfam" id="PF05826">
    <property type="entry name" value="Phospholip_A2_2"/>
    <property type="match status" value="1"/>
</dbReference>
<reference evidence="13 14" key="1">
    <citation type="journal article" date="2011" name="Nature">
        <title>A high-resolution map of human evolutionary constraint using 29 mammals.</title>
        <authorList>
            <person name="Lindblad-Toh K."/>
            <person name="Garber M."/>
            <person name="Zuk O."/>
            <person name="Lin M.F."/>
            <person name="Parker B.J."/>
            <person name="Washietl S."/>
            <person name="Kheradpour P."/>
            <person name="Ernst J."/>
            <person name="Jordan G."/>
            <person name="Mauceli E."/>
            <person name="Ward L.D."/>
            <person name="Lowe C.B."/>
            <person name="Holloway A.K."/>
            <person name="Clamp M."/>
            <person name="Gnerre S."/>
            <person name="Alfoldi J."/>
            <person name="Beal K."/>
            <person name="Chang J."/>
            <person name="Clawson H."/>
            <person name="Cuff J."/>
            <person name="Di Palma F."/>
            <person name="Fitzgerald S."/>
            <person name="Flicek P."/>
            <person name="Guttman M."/>
            <person name="Hubisz M.J."/>
            <person name="Jaffe D.B."/>
            <person name="Jungreis I."/>
            <person name="Kent W.J."/>
            <person name="Kostka D."/>
            <person name="Lara M."/>
            <person name="Martins A.L."/>
            <person name="Massingham T."/>
            <person name="Moltke I."/>
            <person name="Raney B.J."/>
            <person name="Rasmussen M.D."/>
            <person name="Robinson J."/>
            <person name="Stark A."/>
            <person name="Vilella A.J."/>
            <person name="Wen J."/>
            <person name="Xie X."/>
            <person name="Zody M.C."/>
            <person name="Baldwin J."/>
            <person name="Bloom T."/>
            <person name="Chin C.W."/>
            <person name="Heiman D."/>
            <person name="Nicol R."/>
            <person name="Nusbaum C."/>
            <person name="Young S."/>
            <person name="Wilkinson J."/>
            <person name="Worley K.C."/>
            <person name="Kovar C.L."/>
            <person name="Muzny D.M."/>
            <person name="Gibbs R.A."/>
            <person name="Cree A."/>
            <person name="Dihn H.H."/>
            <person name="Fowler G."/>
            <person name="Jhangiani S."/>
            <person name="Joshi V."/>
            <person name="Lee S."/>
            <person name="Lewis L.R."/>
            <person name="Nazareth L.V."/>
            <person name="Okwuonu G."/>
            <person name="Santibanez J."/>
            <person name="Warren W.C."/>
            <person name="Mardis E.R."/>
            <person name="Weinstock G.M."/>
            <person name="Wilson R.K."/>
            <person name="Delehaunty K."/>
            <person name="Dooling D."/>
            <person name="Fronik C."/>
            <person name="Fulton L."/>
            <person name="Fulton B."/>
            <person name="Graves T."/>
            <person name="Minx P."/>
            <person name="Sodergren E."/>
            <person name="Birney E."/>
            <person name="Margulies E.H."/>
            <person name="Herrero J."/>
            <person name="Green E.D."/>
            <person name="Haussler D."/>
            <person name="Siepel A."/>
            <person name="Goldman N."/>
            <person name="Pollard K.S."/>
            <person name="Pedersen J.S."/>
            <person name="Lander E.S."/>
            <person name="Kellis M."/>
        </authorList>
    </citation>
    <scope>NUCLEOTIDE SEQUENCE [LARGE SCALE GENOMIC DNA]</scope>
    <source>
        <strain evidence="13 14">Thorbecke inbred</strain>
    </source>
</reference>
<feature type="region of interest" description="Disordered" evidence="11">
    <location>
        <begin position="217"/>
        <end position="237"/>
    </location>
</feature>
<dbReference type="GO" id="GO:0031394">
    <property type="term" value="P:positive regulation of prostaglandin biosynthetic process"/>
    <property type="evidence" value="ECO:0007669"/>
    <property type="project" value="Ensembl"/>
</dbReference>
<evidence type="ECO:0000256" key="4">
    <source>
        <dbReference type="ARBA" id="ARBA00013278"/>
    </source>
</evidence>
<dbReference type="Gene3D" id="1.20.90.10">
    <property type="entry name" value="Phospholipase A2 domain"/>
    <property type="match status" value="2"/>
</dbReference>
<dbReference type="PANTHER" id="PTHR12253">
    <property type="entry name" value="RH14732P"/>
    <property type="match status" value="1"/>
</dbReference>
<dbReference type="GeneTree" id="ENSGT00940000161662"/>
<feature type="region of interest" description="Disordered" evidence="11">
    <location>
        <begin position="372"/>
        <end position="457"/>
    </location>
</feature>
<dbReference type="STRING" id="9986.ENSOCUP00000003567"/>
<dbReference type="PaxDb" id="9986-ENSOCUP00000003567"/>
<dbReference type="PROSITE" id="PS00118">
    <property type="entry name" value="PA2_HIS"/>
    <property type="match status" value="1"/>
</dbReference>
<feature type="region of interest" description="Disordered" evidence="11">
    <location>
        <begin position="1"/>
        <end position="41"/>
    </location>
</feature>
<feature type="region of interest" description="Disordered" evidence="11">
    <location>
        <begin position="594"/>
        <end position="636"/>
    </location>
</feature>
<feature type="compositionally biased region" description="Gly residues" evidence="11">
    <location>
        <begin position="25"/>
        <end position="37"/>
    </location>
</feature>
<evidence type="ECO:0000256" key="9">
    <source>
        <dbReference type="ARBA" id="ARBA00023098"/>
    </source>
</evidence>
<dbReference type="FunFam" id="1.20.90.10:FF:000002">
    <property type="entry name" value="Phospholipase A2 group III"/>
    <property type="match status" value="1"/>
</dbReference>
<dbReference type="FunCoup" id="G1SL43">
    <property type="interactions" value="43"/>
</dbReference>
<dbReference type="Ensembl" id="ENSOCUT00000004122.4">
    <property type="protein sequence ID" value="ENSOCUP00000003567.4"/>
    <property type="gene ID" value="ENSOCUG00000004123.4"/>
</dbReference>
<keyword evidence="10" id="KW-1015">Disulfide bond</keyword>
<dbReference type="GO" id="GO:0010744">
    <property type="term" value="P:positive regulation of macrophage derived foam cell differentiation"/>
    <property type="evidence" value="ECO:0007669"/>
    <property type="project" value="Ensembl"/>
</dbReference>
<keyword evidence="5" id="KW-0964">Secreted</keyword>
<comment type="subcellular location">
    <subcellularLocation>
        <location evidence="2">Secreted</location>
    </subcellularLocation>
</comment>
<dbReference type="InParanoid" id="G1SL43"/>
<dbReference type="EMBL" id="AAGW02067677">
    <property type="status" value="NOT_ANNOTATED_CDS"/>
    <property type="molecule type" value="Genomic_DNA"/>
</dbReference>
<dbReference type="SMR" id="G1SL43"/>
<evidence type="ECO:0000256" key="3">
    <source>
        <dbReference type="ARBA" id="ARBA00007056"/>
    </source>
</evidence>
<evidence type="ECO:0000259" key="12">
    <source>
        <dbReference type="Pfam" id="PF05826"/>
    </source>
</evidence>
<dbReference type="GO" id="GO:0010976">
    <property type="term" value="P:positive regulation of neuron projection development"/>
    <property type="evidence" value="ECO:0007669"/>
    <property type="project" value="Ensembl"/>
</dbReference>
<evidence type="ECO:0000256" key="2">
    <source>
        <dbReference type="ARBA" id="ARBA00004613"/>
    </source>
</evidence>
<evidence type="ECO:0000256" key="10">
    <source>
        <dbReference type="ARBA" id="ARBA00023157"/>
    </source>
</evidence>
<evidence type="ECO:0000313" key="14">
    <source>
        <dbReference type="Proteomes" id="UP000001811"/>
    </source>
</evidence>
<dbReference type="GO" id="GO:0010629">
    <property type="term" value="P:negative regulation of gene expression"/>
    <property type="evidence" value="ECO:0007669"/>
    <property type="project" value="Ensembl"/>
</dbReference>
<dbReference type="GO" id="GO:0055037">
    <property type="term" value="C:recycling endosome"/>
    <property type="evidence" value="ECO:0007669"/>
    <property type="project" value="Ensembl"/>
</dbReference>
<accession>G1SL43</accession>
<feature type="domain" description="Phospholipase A2-like central" evidence="12">
    <location>
        <begin position="244"/>
        <end position="338"/>
    </location>
</feature>
<name>G1SL43_RABIT</name>
<dbReference type="GO" id="GO:0050482">
    <property type="term" value="P:arachidonate secretion"/>
    <property type="evidence" value="ECO:0007669"/>
    <property type="project" value="InterPro"/>
</dbReference>
<dbReference type="HOGENOM" id="CLU_535922_0_0_1"/>
<dbReference type="EC" id="3.1.1.4" evidence="4"/>
<dbReference type="GO" id="GO:0047498">
    <property type="term" value="F:calcium-dependent phospholipase A2 activity"/>
    <property type="evidence" value="ECO:0007669"/>
    <property type="project" value="Ensembl"/>
</dbReference>
<keyword evidence="6" id="KW-0479">Metal-binding</keyword>
<dbReference type="GO" id="GO:0046470">
    <property type="term" value="P:phosphatidylcholine metabolic process"/>
    <property type="evidence" value="ECO:0007669"/>
    <property type="project" value="Ensembl"/>
</dbReference>
<proteinExistence type="inferred from homology"/>
<dbReference type="GO" id="GO:0046471">
    <property type="term" value="P:phosphatidylglycerol metabolic process"/>
    <property type="evidence" value="ECO:0007669"/>
    <property type="project" value="Ensembl"/>
</dbReference>
<dbReference type="GO" id="GO:0043524">
    <property type="term" value="P:negative regulation of neuron apoptotic process"/>
    <property type="evidence" value="ECO:0007669"/>
    <property type="project" value="Ensembl"/>
</dbReference>
<evidence type="ECO:0000256" key="7">
    <source>
        <dbReference type="ARBA" id="ARBA00022801"/>
    </source>
</evidence>
<dbReference type="InterPro" id="IPR016090">
    <property type="entry name" value="PLA2-like_dom"/>
</dbReference>
<reference evidence="13" key="2">
    <citation type="submission" date="2025-08" db="UniProtKB">
        <authorList>
            <consortium name="Ensembl"/>
        </authorList>
    </citation>
    <scope>IDENTIFICATION</scope>
    <source>
        <strain evidence="13">Thorbecke</strain>
    </source>
</reference>
<reference evidence="13" key="3">
    <citation type="submission" date="2025-09" db="UniProtKB">
        <authorList>
            <consortium name="Ensembl"/>
        </authorList>
    </citation>
    <scope>IDENTIFICATION</scope>
    <source>
        <strain evidence="13">Thorbecke</strain>
    </source>
</reference>
<keyword evidence="7" id="KW-0378">Hydrolase</keyword>
<dbReference type="CDD" id="cd04704">
    <property type="entry name" value="PLA2_bee_venom_like"/>
    <property type="match status" value="1"/>
</dbReference>
<feature type="region of interest" description="Disordered" evidence="11">
    <location>
        <begin position="64"/>
        <end position="86"/>
    </location>
</feature>
<evidence type="ECO:0000256" key="5">
    <source>
        <dbReference type="ARBA" id="ARBA00022525"/>
    </source>
</evidence>
<dbReference type="SUPFAM" id="SSF48619">
    <property type="entry name" value="Phospholipase A2, PLA2"/>
    <property type="match status" value="2"/>
</dbReference>
<comment type="cofactor">
    <cofactor evidence="1">
        <name>Ca(2+)</name>
        <dbReference type="ChEBI" id="CHEBI:29108"/>
    </cofactor>
</comment>
<dbReference type="GO" id="GO:0006658">
    <property type="term" value="P:phosphatidylserine metabolic process"/>
    <property type="evidence" value="ECO:0007669"/>
    <property type="project" value="Ensembl"/>
</dbReference>
<dbReference type="InterPro" id="IPR036444">
    <property type="entry name" value="PLipase_A2_dom_sf"/>
</dbReference>
<dbReference type="Proteomes" id="UP000001811">
    <property type="component" value="Chromosome 21"/>
</dbReference>
<dbReference type="GO" id="GO:1903595">
    <property type="term" value="P:positive regulation of histamine secretion by mast cell"/>
    <property type="evidence" value="ECO:0007669"/>
    <property type="project" value="Ensembl"/>
</dbReference>
<dbReference type="GO" id="GO:0060271">
    <property type="term" value="P:cilium assembly"/>
    <property type="evidence" value="ECO:0007669"/>
    <property type="project" value="Ensembl"/>
</dbReference>
<evidence type="ECO:0000256" key="11">
    <source>
        <dbReference type="SAM" id="MobiDB-lite"/>
    </source>
</evidence>